<dbReference type="PANTHER" id="PTHR39210:SF1">
    <property type="entry name" value="HEPARIN-SULFATE LYASE"/>
    <property type="match status" value="1"/>
</dbReference>
<name>A0A1I7NHT1_9HYPH</name>
<keyword evidence="2" id="KW-0732">Signal</keyword>
<dbReference type="Gene3D" id="2.70.98.70">
    <property type="match status" value="1"/>
</dbReference>
<dbReference type="PANTHER" id="PTHR39210">
    <property type="entry name" value="HEPARIN-SULFATE LYASE"/>
    <property type="match status" value="1"/>
</dbReference>
<dbReference type="EMBL" id="FPCH01000002">
    <property type="protein sequence ID" value="SFV34225.1"/>
    <property type="molecule type" value="Genomic_DNA"/>
</dbReference>
<accession>A0A1I7NHT1</accession>
<keyword evidence="4" id="KW-0456">Lyase</keyword>
<dbReference type="Proteomes" id="UP000199423">
    <property type="component" value="Unassembled WGS sequence"/>
</dbReference>
<dbReference type="SUPFAM" id="SSF48230">
    <property type="entry name" value="Chondroitin AC/alginate lyase"/>
    <property type="match status" value="1"/>
</dbReference>
<dbReference type="InterPro" id="IPR008929">
    <property type="entry name" value="Chondroitin_lyas"/>
</dbReference>
<evidence type="ECO:0000256" key="4">
    <source>
        <dbReference type="ARBA" id="ARBA00023239"/>
    </source>
</evidence>
<feature type="domain" description="Heparin-sulfate lyase N-terminal" evidence="6">
    <location>
        <begin position="61"/>
        <end position="296"/>
    </location>
</feature>
<evidence type="ECO:0000259" key="6">
    <source>
        <dbReference type="Pfam" id="PF16889"/>
    </source>
</evidence>
<dbReference type="AlphaFoldDB" id="A0A1I7NHT1"/>
<sequence length="567" mass="64023">MGANRPRASESRTAKLASGRSPRIRRFLEDSRTLFSVAAPSELVPAEHFVGTDVLRNRFSFYGESIELGDGIDWDRNPGSPHWGHDLNRFGFLVLDDQNPSQARAMEGLILDWIRKNDQPRYRYTPYAWQNLLNIAIRIENWFRFLAARSQSGTSELDAENWIQIKSSVFRQLIVLLRLIRKRGFESNWALIGLRSALYLLFSIDSFPHREKLIQIAWHDLRKAIELQILPDGVQQELSPHYHWVALEIIWSISVMAKQSGRPEQDDLSATIASMADFLNALILPDGGIVSLGDSDFDYGPRIRNFLSQIDSENDTQPNTTSVKTYPYAGIAIVRDLKAGHVLAFDAGPLGTAHQHEDALSFWLTAFGEPCLIDPGRYLYDYSAGSMYSFLCSSAAHSTILVDDQGQNAKRHPDRWRRRAGGMPVVDRESDLIRLVGRYSDGYGKKTADVEHQRTILCDMKNAAWTIVDRIEGTGLHSIEARFQCAPCAWYRGDGFISLLRGHTKFRIEYSSDWNDVTVLEGSRSPMGGWFSPGVNKLVPAPCLSLRGSFALPFETRTVIRASRDLA</sequence>
<dbReference type="InterPro" id="IPR012480">
    <property type="entry name" value="Hepar_II_III_C"/>
</dbReference>
<comment type="subcellular location">
    <subcellularLocation>
        <location evidence="1">Periplasm</location>
    </subcellularLocation>
</comment>
<dbReference type="GO" id="GO:0016829">
    <property type="term" value="F:lyase activity"/>
    <property type="evidence" value="ECO:0007669"/>
    <property type="project" value="UniProtKB-KW"/>
</dbReference>
<protein>
    <submittedName>
        <fullName evidence="7">Heparinase II/III N-terminus</fullName>
    </submittedName>
</protein>
<dbReference type="Pfam" id="PF16889">
    <property type="entry name" value="Hepar_II_III_N"/>
    <property type="match status" value="1"/>
</dbReference>
<dbReference type="Gene3D" id="1.50.10.100">
    <property type="entry name" value="Chondroitin AC/alginate lyase"/>
    <property type="match status" value="1"/>
</dbReference>
<organism evidence="7 8">
    <name type="scientific">Hyphomicrobium facile</name>
    <dbReference type="NCBI Taxonomy" id="51670"/>
    <lineage>
        <taxon>Bacteria</taxon>
        <taxon>Pseudomonadati</taxon>
        <taxon>Pseudomonadota</taxon>
        <taxon>Alphaproteobacteria</taxon>
        <taxon>Hyphomicrobiales</taxon>
        <taxon>Hyphomicrobiaceae</taxon>
        <taxon>Hyphomicrobium</taxon>
    </lineage>
</organism>
<evidence type="ECO:0000313" key="7">
    <source>
        <dbReference type="EMBL" id="SFV34225.1"/>
    </source>
</evidence>
<proteinExistence type="predicted"/>
<dbReference type="GO" id="GO:0042597">
    <property type="term" value="C:periplasmic space"/>
    <property type="evidence" value="ECO:0007669"/>
    <property type="project" value="UniProtKB-SubCell"/>
</dbReference>
<keyword evidence="3" id="KW-0574">Periplasm</keyword>
<evidence type="ECO:0000313" key="8">
    <source>
        <dbReference type="Proteomes" id="UP000199423"/>
    </source>
</evidence>
<evidence type="ECO:0000256" key="2">
    <source>
        <dbReference type="ARBA" id="ARBA00022729"/>
    </source>
</evidence>
<gene>
    <name evidence="7" type="ORF">SAMN04488557_2258</name>
</gene>
<feature type="domain" description="Heparinase II/III-like C-terminal" evidence="5">
    <location>
        <begin position="321"/>
        <end position="507"/>
    </location>
</feature>
<dbReference type="InterPro" id="IPR031680">
    <property type="entry name" value="Hepar_II_III_N"/>
</dbReference>
<evidence type="ECO:0000256" key="1">
    <source>
        <dbReference type="ARBA" id="ARBA00004418"/>
    </source>
</evidence>
<reference evidence="8" key="1">
    <citation type="submission" date="2016-10" db="EMBL/GenBank/DDBJ databases">
        <authorList>
            <person name="Varghese N."/>
            <person name="Submissions S."/>
        </authorList>
    </citation>
    <scope>NUCLEOTIDE SEQUENCE [LARGE SCALE GENOMIC DNA]</scope>
    <source>
        <strain evidence="8">DSM 1565</strain>
    </source>
</reference>
<keyword evidence="8" id="KW-1185">Reference proteome</keyword>
<dbReference type="OrthoDB" id="9763014at2"/>
<evidence type="ECO:0000256" key="3">
    <source>
        <dbReference type="ARBA" id="ARBA00022764"/>
    </source>
</evidence>
<dbReference type="Pfam" id="PF07940">
    <property type="entry name" value="Hepar_II_III_C"/>
    <property type="match status" value="1"/>
</dbReference>
<evidence type="ECO:0000259" key="5">
    <source>
        <dbReference type="Pfam" id="PF07940"/>
    </source>
</evidence>